<keyword evidence="3" id="KW-1185">Reference proteome</keyword>
<organism evidence="2 3">
    <name type="scientific">Mytilus coruscus</name>
    <name type="common">Sea mussel</name>
    <dbReference type="NCBI Taxonomy" id="42192"/>
    <lineage>
        <taxon>Eukaryota</taxon>
        <taxon>Metazoa</taxon>
        <taxon>Spiralia</taxon>
        <taxon>Lophotrochozoa</taxon>
        <taxon>Mollusca</taxon>
        <taxon>Bivalvia</taxon>
        <taxon>Autobranchia</taxon>
        <taxon>Pteriomorphia</taxon>
        <taxon>Mytilida</taxon>
        <taxon>Mytiloidea</taxon>
        <taxon>Mytilidae</taxon>
        <taxon>Mytilinae</taxon>
        <taxon>Mytilus</taxon>
    </lineage>
</organism>
<dbReference type="PROSITE" id="PS50878">
    <property type="entry name" value="RT_POL"/>
    <property type="match status" value="1"/>
</dbReference>
<dbReference type="InterPro" id="IPR000477">
    <property type="entry name" value="RT_dom"/>
</dbReference>
<dbReference type="PANTHER" id="PTHR33064:SF37">
    <property type="entry name" value="RIBONUCLEASE H"/>
    <property type="match status" value="1"/>
</dbReference>
<evidence type="ECO:0000313" key="2">
    <source>
        <dbReference type="EMBL" id="CAC5417340.1"/>
    </source>
</evidence>
<protein>
    <recommendedName>
        <fullName evidence="1">Reverse transcriptase domain-containing protein</fullName>
    </recommendedName>
</protein>
<evidence type="ECO:0000259" key="1">
    <source>
        <dbReference type="PROSITE" id="PS50878"/>
    </source>
</evidence>
<dbReference type="Proteomes" id="UP000507470">
    <property type="component" value="Unassembled WGS sequence"/>
</dbReference>
<dbReference type="InterPro" id="IPR043502">
    <property type="entry name" value="DNA/RNA_pol_sf"/>
</dbReference>
<dbReference type="OrthoDB" id="5860913at2759"/>
<dbReference type="PANTHER" id="PTHR33064">
    <property type="entry name" value="POL PROTEIN"/>
    <property type="match status" value="1"/>
</dbReference>
<feature type="domain" description="Reverse transcriptase" evidence="1">
    <location>
        <begin position="1"/>
        <end position="129"/>
    </location>
</feature>
<dbReference type="FunFam" id="3.30.70.270:FF:000003">
    <property type="entry name" value="Transposon Ty3-G Gag-Pol polyprotein"/>
    <property type="match status" value="1"/>
</dbReference>
<gene>
    <name evidence="2" type="ORF">MCOR_49852</name>
</gene>
<accession>A0A6J8EA84</accession>
<evidence type="ECO:0000313" key="3">
    <source>
        <dbReference type="Proteomes" id="UP000507470"/>
    </source>
</evidence>
<dbReference type="InterPro" id="IPR051320">
    <property type="entry name" value="Viral_Replic_Matur_Polypro"/>
</dbReference>
<reference evidence="2 3" key="1">
    <citation type="submission" date="2020-06" db="EMBL/GenBank/DDBJ databases">
        <authorList>
            <person name="Li R."/>
            <person name="Bekaert M."/>
        </authorList>
    </citation>
    <scope>NUCLEOTIDE SEQUENCE [LARGE SCALE GENOMIC DNA]</scope>
    <source>
        <strain evidence="3">wild</strain>
    </source>
</reference>
<proteinExistence type="predicted"/>
<dbReference type="InterPro" id="IPR043128">
    <property type="entry name" value="Rev_trsase/Diguanyl_cyclase"/>
</dbReference>
<dbReference type="Gene3D" id="3.30.70.270">
    <property type="match status" value="2"/>
</dbReference>
<dbReference type="EMBL" id="CACVKT020008736">
    <property type="protein sequence ID" value="CAC5417340.1"/>
    <property type="molecule type" value="Genomic_DNA"/>
</dbReference>
<sequence>MEIDEILESFNKENNSIIIKQISKDDRNHSEKTEDVCQNLFEKSKENLTEKECVHPAFFQRVIHLILSGLTWKDCLAYLDDIIVLGSDFQNHLHNLEKVLQRFEDNNINLKPKKCLLFQKKVLFLGKLVKREGVAVNPESMNTILKWPIPTKKRDVESLLGFYNYHRDHIKNFATKSSPLYHLTKKKIKFEWNEDHQKT</sequence>
<dbReference type="AlphaFoldDB" id="A0A6J8EA84"/>
<name>A0A6J8EA84_MYTCO</name>
<dbReference type="SUPFAM" id="SSF56672">
    <property type="entry name" value="DNA/RNA polymerases"/>
    <property type="match status" value="1"/>
</dbReference>
<dbReference type="Pfam" id="PF00078">
    <property type="entry name" value="RVT_1"/>
    <property type="match status" value="1"/>
</dbReference>